<organism evidence="1 2">
    <name type="scientific">Wohlfahrtiimonas chitiniclastica</name>
    <dbReference type="NCBI Taxonomy" id="400946"/>
    <lineage>
        <taxon>Bacteria</taxon>
        <taxon>Pseudomonadati</taxon>
        <taxon>Pseudomonadota</taxon>
        <taxon>Gammaproteobacteria</taxon>
        <taxon>Cardiobacteriales</taxon>
        <taxon>Ignatzschineriaceae</taxon>
        <taxon>Wohlfahrtiimonas</taxon>
    </lineage>
</organism>
<proteinExistence type="predicted"/>
<reference evidence="1" key="1">
    <citation type="submission" date="2021-03" db="EMBL/GenBank/DDBJ databases">
        <title>Identification and antibiotic profiling of Wohlfahrtiimonas chitiniclastica, an underestimated human pathogen.</title>
        <authorList>
            <person name="Kopf A."/>
            <person name="Bunk B."/>
            <person name="Coldewey S."/>
            <person name="Gunzer F."/>
            <person name="Riedel T."/>
            <person name="Schroettner P."/>
        </authorList>
    </citation>
    <scope>NUCLEOTIDE SEQUENCE</scope>
    <source>
        <strain evidence="1">DSM 100917</strain>
    </source>
</reference>
<evidence type="ECO:0000313" key="1">
    <source>
        <dbReference type="EMBL" id="MBS7825500.1"/>
    </source>
</evidence>
<protein>
    <submittedName>
        <fullName evidence="1">Uncharacterized protein</fullName>
    </submittedName>
</protein>
<accession>A0AB35C1N2</accession>
<comment type="caution">
    <text evidence="1">The sequence shown here is derived from an EMBL/GenBank/DDBJ whole genome shotgun (WGS) entry which is preliminary data.</text>
</comment>
<dbReference type="AlphaFoldDB" id="A0AB35C1N2"/>
<dbReference type="Proteomes" id="UP000680020">
    <property type="component" value="Unassembled WGS sequence"/>
</dbReference>
<dbReference type="EMBL" id="JAGIBU010000018">
    <property type="protein sequence ID" value="MBS7825500.1"/>
    <property type="molecule type" value="Genomic_DNA"/>
</dbReference>
<sequence length="54" mass="6315">MKLTQEQMAQLQVEIDKQKSTGHYGDAYKYLGGLPIYCLNKIVRFHKKGFRENP</sequence>
<name>A0AB35C1N2_9GAMM</name>
<evidence type="ECO:0000313" key="2">
    <source>
        <dbReference type="Proteomes" id="UP000680020"/>
    </source>
</evidence>
<gene>
    <name evidence="1" type="ORF">J7561_09905</name>
</gene>
<dbReference type="RefSeq" id="WP_213404341.1">
    <property type="nucleotide sequence ID" value="NZ_CP115970.1"/>
</dbReference>